<protein>
    <submittedName>
        <fullName evidence="1">Uncharacterized protein</fullName>
    </submittedName>
</protein>
<proteinExistence type="predicted"/>
<sequence length="324" mass="36058">MVKQYLPGYDKSKGKSISTGIYNGTFARECRATTMSTRQQKFGIKIDWSDMAEAEIQANEALMASPDSELDDTGLKRFYIPKRGRQRLEKFFSPANQVREEEPKKSRENNDAPIIKDWVSDDEDCPNVHKHMAPRAVLMKTGLKTVNTARPVKSVRSVNTVRPFSTARQNVNTVKARGFNVVKPSAYWVWKTHQTQLDAQGTCLWNIAHLSDSKTLMDVYVTLLEEKMGKLLGANVTIKTDNLDLKNVYFCQRLRTIVERVAWWCASVGGDGEDGCDGVGGCGGCSGGAVVVVVVMVMRMAAGGDDNEGVDDDDDDMMTRVVLW</sequence>
<name>A0ABQ5EWP0_9ASTR</name>
<evidence type="ECO:0000313" key="1">
    <source>
        <dbReference type="EMBL" id="GJT54897.1"/>
    </source>
</evidence>
<evidence type="ECO:0000313" key="2">
    <source>
        <dbReference type="Proteomes" id="UP001151760"/>
    </source>
</evidence>
<reference evidence="1" key="2">
    <citation type="submission" date="2022-01" db="EMBL/GenBank/DDBJ databases">
        <authorList>
            <person name="Yamashiro T."/>
            <person name="Shiraishi A."/>
            <person name="Satake H."/>
            <person name="Nakayama K."/>
        </authorList>
    </citation>
    <scope>NUCLEOTIDE SEQUENCE</scope>
</reference>
<accession>A0ABQ5EWP0</accession>
<organism evidence="1 2">
    <name type="scientific">Tanacetum coccineum</name>
    <dbReference type="NCBI Taxonomy" id="301880"/>
    <lineage>
        <taxon>Eukaryota</taxon>
        <taxon>Viridiplantae</taxon>
        <taxon>Streptophyta</taxon>
        <taxon>Embryophyta</taxon>
        <taxon>Tracheophyta</taxon>
        <taxon>Spermatophyta</taxon>
        <taxon>Magnoliopsida</taxon>
        <taxon>eudicotyledons</taxon>
        <taxon>Gunneridae</taxon>
        <taxon>Pentapetalae</taxon>
        <taxon>asterids</taxon>
        <taxon>campanulids</taxon>
        <taxon>Asterales</taxon>
        <taxon>Asteraceae</taxon>
        <taxon>Asteroideae</taxon>
        <taxon>Anthemideae</taxon>
        <taxon>Anthemidinae</taxon>
        <taxon>Tanacetum</taxon>
    </lineage>
</organism>
<gene>
    <name evidence="1" type="ORF">Tco_0989951</name>
</gene>
<dbReference type="Proteomes" id="UP001151760">
    <property type="component" value="Unassembled WGS sequence"/>
</dbReference>
<keyword evidence="2" id="KW-1185">Reference proteome</keyword>
<dbReference type="EMBL" id="BQNB010016712">
    <property type="protein sequence ID" value="GJT54897.1"/>
    <property type="molecule type" value="Genomic_DNA"/>
</dbReference>
<comment type="caution">
    <text evidence="1">The sequence shown here is derived from an EMBL/GenBank/DDBJ whole genome shotgun (WGS) entry which is preliminary data.</text>
</comment>
<reference evidence="1" key="1">
    <citation type="journal article" date="2022" name="Int. J. Mol. Sci.">
        <title>Draft Genome of Tanacetum Coccineum: Genomic Comparison of Closely Related Tanacetum-Family Plants.</title>
        <authorList>
            <person name="Yamashiro T."/>
            <person name="Shiraishi A."/>
            <person name="Nakayama K."/>
            <person name="Satake H."/>
        </authorList>
    </citation>
    <scope>NUCLEOTIDE SEQUENCE</scope>
</reference>